<feature type="region of interest" description="Disordered" evidence="9">
    <location>
        <begin position="63"/>
        <end position="91"/>
    </location>
</feature>
<feature type="domain" description="C2H2-type" evidence="10">
    <location>
        <begin position="426"/>
        <end position="453"/>
    </location>
</feature>
<feature type="domain" description="C2H2-type" evidence="10">
    <location>
        <begin position="398"/>
        <end position="425"/>
    </location>
</feature>
<dbReference type="FunFam" id="3.30.160.60:FF:002254">
    <property type="entry name" value="Zinc finger protein 540"/>
    <property type="match status" value="1"/>
</dbReference>
<evidence type="ECO:0000256" key="8">
    <source>
        <dbReference type="SAM" id="Coils"/>
    </source>
</evidence>
<dbReference type="FunFam" id="3.30.160.60:FF:001872">
    <property type="entry name" value="Zinc finger protein"/>
    <property type="match status" value="1"/>
</dbReference>
<reference evidence="11" key="2">
    <citation type="submission" date="2025-09" db="UniProtKB">
        <authorList>
            <consortium name="Ensembl"/>
        </authorList>
    </citation>
    <scope>IDENTIFICATION</scope>
</reference>
<dbReference type="AlphaFoldDB" id="A0A3B3VQ10"/>
<proteinExistence type="predicted"/>
<dbReference type="GO" id="GO:0000981">
    <property type="term" value="F:DNA-binding transcription factor activity, RNA polymerase II-specific"/>
    <property type="evidence" value="ECO:0007669"/>
    <property type="project" value="TreeGrafter"/>
</dbReference>
<evidence type="ECO:0000256" key="9">
    <source>
        <dbReference type="SAM" id="MobiDB-lite"/>
    </source>
</evidence>
<feature type="region of interest" description="Disordered" evidence="9">
    <location>
        <begin position="563"/>
        <end position="590"/>
    </location>
</feature>
<evidence type="ECO:0000256" key="6">
    <source>
        <dbReference type="ARBA" id="ARBA00023242"/>
    </source>
</evidence>
<dbReference type="GeneTree" id="ENSGT01150000286936"/>
<dbReference type="Gene3D" id="3.30.160.60">
    <property type="entry name" value="Classic Zinc Finger"/>
    <property type="match status" value="9"/>
</dbReference>
<evidence type="ECO:0000256" key="2">
    <source>
        <dbReference type="ARBA" id="ARBA00022723"/>
    </source>
</evidence>
<dbReference type="FunFam" id="3.30.160.60:FF:002343">
    <property type="entry name" value="Zinc finger protein 33A"/>
    <property type="match status" value="2"/>
</dbReference>
<name>A0A3B3VQ10_9TELE</name>
<evidence type="ECO:0000313" key="11">
    <source>
        <dbReference type="Ensembl" id="ENSPLAP00000027875.1"/>
    </source>
</evidence>
<feature type="coiled-coil region" evidence="8">
    <location>
        <begin position="27"/>
        <end position="54"/>
    </location>
</feature>
<feature type="domain" description="C2H2-type" evidence="10">
    <location>
        <begin position="454"/>
        <end position="481"/>
    </location>
</feature>
<sequence>MEKTSELKMCLESSLNRIFQATVNDILDSVERTLSEYQGAIQTIQTENEGLKRLLFAQRSAESDHTDGCEEDSASDWNSRPSTSTHTKFKVSICSSDKKGLRKRHKSNLKDRSFSAPFFQQTDQIEEQSSVDKSVGISVPVKTEPDLEESGAVDLSRPSLNQTAKLVKNEASDVFGDSFTDEEQLHPSSPDHRGSECGVKVTVVSGCYTQEGHFIKVEKEEDANGESLTHPELKYELKYQESESDQRWMEGTRIQETEQEEISLEQSDSPVVAEDETQEQSVNLLHCPTCLKTFSEAALLNLHVEAHSSNSKVHSCDLCGKHYKRADLLLSHRRIHTGERPYGCNVCSKTYAHPSQLRVHRRIHTGEKPYACSYCEKRFNENTQLKVHLRTHTGEKPYGCRQCGKTFRNVGNLRMHERIHTGERPYGCAQCCKRFNSLGDLKTHYRSHTGERPYSCELCRKTFSQTGHLKIHMRMHTGERPYGCDECGKKFTVASSLKLHQKTHTGEKEYSCASCGKSFRRSCHLRRHELVHTKEKLFCCGQCGKAYADNSSLRKHLKIHASQERTLQSAGSTSEAGVSVSGTLQDVTET</sequence>
<evidence type="ECO:0000256" key="4">
    <source>
        <dbReference type="ARBA" id="ARBA00022771"/>
    </source>
</evidence>
<dbReference type="PANTHER" id="PTHR23235:SF120">
    <property type="entry name" value="KRUPPEL-LIKE FACTOR 15"/>
    <property type="match status" value="1"/>
</dbReference>
<dbReference type="GO" id="GO:0005634">
    <property type="term" value="C:nucleus"/>
    <property type="evidence" value="ECO:0007669"/>
    <property type="project" value="UniProtKB-SubCell"/>
</dbReference>
<keyword evidence="2" id="KW-0479">Metal-binding</keyword>
<dbReference type="Proteomes" id="UP000261500">
    <property type="component" value="Unplaced"/>
</dbReference>
<accession>A0A3B3VQ10</accession>
<dbReference type="FunFam" id="3.30.160.60:FF:000358">
    <property type="entry name" value="zinc finger protein 24"/>
    <property type="match status" value="1"/>
</dbReference>
<feature type="compositionally biased region" description="Polar residues" evidence="9">
    <location>
        <begin position="564"/>
        <end position="590"/>
    </location>
</feature>
<keyword evidence="6" id="KW-0539">Nucleus</keyword>
<dbReference type="Pfam" id="PF13912">
    <property type="entry name" value="zf-C2H2_6"/>
    <property type="match status" value="1"/>
</dbReference>
<evidence type="ECO:0000256" key="1">
    <source>
        <dbReference type="ARBA" id="ARBA00004123"/>
    </source>
</evidence>
<dbReference type="GO" id="GO:0000978">
    <property type="term" value="F:RNA polymerase II cis-regulatory region sequence-specific DNA binding"/>
    <property type="evidence" value="ECO:0007669"/>
    <property type="project" value="TreeGrafter"/>
</dbReference>
<dbReference type="Ensembl" id="ENSPLAT00000021314.1">
    <property type="protein sequence ID" value="ENSPLAP00000027875.1"/>
    <property type="gene ID" value="ENSPLAG00000016823.1"/>
</dbReference>
<dbReference type="PROSITE" id="PS00028">
    <property type="entry name" value="ZINC_FINGER_C2H2_1"/>
    <property type="match status" value="10"/>
</dbReference>
<evidence type="ECO:0000259" key="10">
    <source>
        <dbReference type="PROSITE" id="PS50157"/>
    </source>
</evidence>
<evidence type="ECO:0000256" key="3">
    <source>
        <dbReference type="ARBA" id="ARBA00022737"/>
    </source>
</evidence>
<keyword evidence="4 7" id="KW-0863">Zinc-finger</keyword>
<dbReference type="SUPFAM" id="SSF57667">
    <property type="entry name" value="beta-beta-alpha zinc fingers"/>
    <property type="match status" value="5"/>
</dbReference>
<dbReference type="KEGG" id="plai:106950846"/>
<feature type="domain" description="C2H2-type" evidence="10">
    <location>
        <begin position="510"/>
        <end position="537"/>
    </location>
</feature>
<evidence type="ECO:0000313" key="12">
    <source>
        <dbReference type="Proteomes" id="UP000261500"/>
    </source>
</evidence>
<dbReference type="FunFam" id="3.30.160.60:FF:000446">
    <property type="entry name" value="Zinc finger protein"/>
    <property type="match status" value="2"/>
</dbReference>
<dbReference type="STRING" id="48699.ENSPLAP00000027875"/>
<evidence type="ECO:0000256" key="5">
    <source>
        <dbReference type="ARBA" id="ARBA00022833"/>
    </source>
</evidence>
<evidence type="ECO:0000256" key="7">
    <source>
        <dbReference type="PROSITE-ProRule" id="PRU00042"/>
    </source>
</evidence>
<dbReference type="OrthoDB" id="6591996at2759"/>
<comment type="subcellular location">
    <subcellularLocation>
        <location evidence="1">Nucleus</location>
    </subcellularLocation>
</comment>
<dbReference type="FunFam" id="3.30.160.60:FF:000624">
    <property type="entry name" value="zinc finger protein 697"/>
    <property type="match status" value="1"/>
</dbReference>
<keyword evidence="5" id="KW-0862">Zinc</keyword>
<reference evidence="11" key="1">
    <citation type="submission" date="2025-08" db="UniProtKB">
        <authorList>
            <consortium name="Ensembl"/>
        </authorList>
    </citation>
    <scope>IDENTIFICATION</scope>
</reference>
<feature type="compositionally biased region" description="Polar residues" evidence="9">
    <location>
        <begin position="75"/>
        <end position="86"/>
    </location>
</feature>
<feature type="domain" description="C2H2-type" evidence="10">
    <location>
        <begin position="538"/>
        <end position="565"/>
    </location>
</feature>
<feature type="domain" description="C2H2-type" evidence="10">
    <location>
        <begin position="482"/>
        <end position="509"/>
    </location>
</feature>
<dbReference type="InterPro" id="IPR036236">
    <property type="entry name" value="Znf_C2H2_sf"/>
</dbReference>
<keyword evidence="8" id="KW-0175">Coiled coil</keyword>
<dbReference type="SMART" id="SM00355">
    <property type="entry name" value="ZnF_C2H2"/>
    <property type="match status" value="10"/>
</dbReference>
<feature type="domain" description="C2H2-type" evidence="10">
    <location>
        <begin position="370"/>
        <end position="397"/>
    </location>
</feature>
<feature type="domain" description="C2H2-type" evidence="10">
    <location>
        <begin position="285"/>
        <end position="312"/>
    </location>
</feature>
<dbReference type="InterPro" id="IPR013087">
    <property type="entry name" value="Znf_C2H2_type"/>
</dbReference>
<feature type="domain" description="C2H2-type" evidence="10">
    <location>
        <begin position="342"/>
        <end position="369"/>
    </location>
</feature>
<organism evidence="11 12">
    <name type="scientific">Poecilia latipinna</name>
    <name type="common">sailfin molly</name>
    <dbReference type="NCBI Taxonomy" id="48699"/>
    <lineage>
        <taxon>Eukaryota</taxon>
        <taxon>Metazoa</taxon>
        <taxon>Chordata</taxon>
        <taxon>Craniata</taxon>
        <taxon>Vertebrata</taxon>
        <taxon>Euteleostomi</taxon>
        <taxon>Actinopterygii</taxon>
        <taxon>Neopterygii</taxon>
        <taxon>Teleostei</taxon>
        <taxon>Neoteleostei</taxon>
        <taxon>Acanthomorphata</taxon>
        <taxon>Ovalentaria</taxon>
        <taxon>Atherinomorphae</taxon>
        <taxon>Cyprinodontiformes</taxon>
        <taxon>Poeciliidae</taxon>
        <taxon>Poeciliinae</taxon>
        <taxon>Poecilia</taxon>
    </lineage>
</organism>
<protein>
    <submittedName>
        <fullName evidence="11">Zinc finger protein 596</fullName>
    </submittedName>
</protein>
<dbReference type="PROSITE" id="PS50157">
    <property type="entry name" value="ZINC_FINGER_C2H2_2"/>
    <property type="match status" value="10"/>
</dbReference>
<dbReference type="Pfam" id="PF00096">
    <property type="entry name" value="zf-C2H2"/>
    <property type="match status" value="8"/>
</dbReference>
<dbReference type="GeneID" id="106950846"/>
<keyword evidence="12" id="KW-1185">Reference proteome</keyword>
<keyword evidence="3" id="KW-0677">Repeat</keyword>
<feature type="domain" description="C2H2-type" evidence="10">
    <location>
        <begin position="314"/>
        <end position="341"/>
    </location>
</feature>
<dbReference type="RefSeq" id="XP_014893463.1">
    <property type="nucleotide sequence ID" value="XM_015037977.1"/>
</dbReference>
<dbReference type="GO" id="GO:0008270">
    <property type="term" value="F:zinc ion binding"/>
    <property type="evidence" value="ECO:0007669"/>
    <property type="project" value="UniProtKB-KW"/>
</dbReference>
<dbReference type="PANTHER" id="PTHR23235">
    <property type="entry name" value="KRUEPPEL-LIKE TRANSCRIPTION FACTOR"/>
    <property type="match status" value="1"/>
</dbReference>